<keyword evidence="1" id="KW-0472">Membrane</keyword>
<evidence type="ECO:0000313" key="3">
    <source>
        <dbReference type="Proteomes" id="UP001333818"/>
    </source>
</evidence>
<keyword evidence="1" id="KW-0812">Transmembrane</keyword>
<organism evidence="2 3">
    <name type="scientific">Tumidithrix elongata BACA0141</name>
    <dbReference type="NCBI Taxonomy" id="2716417"/>
    <lineage>
        <taxon>Bacteria</taxon>
        <taxon>Bacillati</taxon>
        <taxon>Cyanobacteriota</taxon>
        <taxon>Cyanophyceae</taxon>
        <taxon>Pseudanabaenales</taxon>
        <taxon>Pseudanabaenaceae</taxon>
        <taxon>Tumidithrix</taxon>
        <taxon>Tumidithrix elongata</taxon>
    </lineage>
</organism>
<dbReference type="Proteomes" id="UP001333818">
    <property type="component" value="Unassembled WGS sequence"/>
</dbReference>
<keyword evidence="3" id="KW-1185">Reference proteome</keyword>
<proteinExistence type="predicted"/>
<name>A0AAW9PU33_9CYAN</name>
<evidence type="ECO:0000313" key="2">
    <source>
        <dbReference type="EMBL" id="MEE3716132.1"/>
    </source>
</evidence>
<feature type="transmembrane region" description="Helical" evidence="1">
    <location>
        <begin position="199"/>
        <end position="218"/>
    </location>
</feature>
<feature type="transmembrane region" description="Helical" evidence="1">
    <location>
        <begin position="117"/>
        <end position="135"/>
    </location>
</feature>
<reference evidence="2" key="1">
    <citation type="submission" date="2024-01" db="EMBL/GenBank/DDBJ databases">
        <title>Bank of Algae and Cyanobacteria of the Azores (BACA) strain genomes.</title>
        <authorList>
            <person name="Luz R."/>
            <person name="Cordeiro R."/>
            <person name="Fonseca A."/>
            <person name="Goncalves V."/>
        </authorList>
    </citation>
    <scope>NUCLEOTIDE SEQUENCE</scope>
    <source>
        <strain evidence="2">BACA0141</strain>
    </source>
</reference>
<dbReference type="RefSeq" id="WP_330482558.1">
    <property type="nucleotide sequence ID" value="NZ_JAZBJZ010000013.1"/>
</dbReference>
<accession>A0AAW9PU33</accession>
<sequence>MTLSTSSNPENSVAQSHSSISSHTPAWYRPTFSPEHGVYVVLLVSFLTGAAAAQQWTIATTWALICAFAGFQAEHPLALQIKQRRSWKPRFLTWGGIYGGISLSLAVYLYLRTPLLLWLYLGAIAALLLDAIAVFYRKQKSVVNEILTFAAVCLATPFAYAATGGTLTVSVFGLWLLNTLFFSSAIFTVKLRKPKISSLILGMIYHAIASLIIVGLWLCGWLDAIPALGFGVVLLKFGLILGRREWYQTTQIQNVAILETFSASIFLAIVAISLLPAHLSAVA</sequence>
<dbReference type="InterPro" id="IPR025576">
    <property type="entry name" value="YwiC"/>
</dbReference>
<evidence type="ECO:0000256" key="1">
    <source>
        <dbReference type="SAM" id="Phobius"/>
    </source>
</evidence>
<feature type="transmembrane region" description="Helical" evidence="1">
    <location>
        <begin position="167"/>
        <end position="187"/>
    </location>
</feature>
<feature type="transmembrane region" description="Helical" evidence="1">
    <location>
        <begin position="38"/>
        <end position="71"/>
    </location>
</feature>
<dbReference type="EMBL" id="JAZBJZ010000013">
    <property type="protein sequence ID" value="MEE3716132.1"/>
    <property type="molecule type" value="Genomic_DNA"/>
</dbReference>
<comment type="caution">
    <text evidence="2">The sequence shown here is derived from an EMBL/GenBank/DDBJ whole genome shotgun (WGS) entry which is preliminary data.</text>
</comment>
<dbReference type="Pfam" id="PF14256">
    <property type="entry name" value="YwiC"/>
    <property type="match status" value="1"/>
</dbReference>
<keyword evidence="1" id="KW-1133">Transmembrane helix</keyword>
<feature type="transmembrane region" description="Helical" evidence="1">
    <location>
        <begin position="142"/>
        <end position="161"/>
    </location>
</feature>
<gene>
    <name evidence="2" type="ORF">V2H45_05165</name>
</gene>
<protein>
    <submittedName>
        <fullName evidence="2">YwiC-like family protein</fullName>
    </submittedName>
</protein>
<feature type="transmembrane region" description="Helical" evidence="1">
    <location>
        <begin position="254"/>
        <end position="275"/>
    </location>
</feature>
<feature type="transmembrane region" description="Helical" evidence="1">
    <location>
        <begin position="224"/>
        <end position="242"/>
    </location>
</feature>
<dbReference type="AlphaFoldDB" id="A0AAW9PU33"/>
<feature type="transmembrane region" description="Helical" evidence="1">
    <location>
        <begin position="91"/>
        <end position="111"/>
    </location>
</feature>